<dbReference type="EMBL" id="JAHWGI010001436">
    <property type="protein sequence ID" value="KAK3932436.1"/>
    <property type="molecule type" value="Genomic_DNA"/>
</dbReference>
<reference evidence="7" key="1">
    <citation type="submission" date="2021-07" db="EMBL/GenBank/DDBJ databases">
        <authorList>
            <person name="Catto M.A."/>
            <person name="Jacobson A."/>
            <person name="Kennedy G."/>
            <person name="Labadie P."/>
            <person name="Hunt B.G."/>
            <person name="Srinivasan R."/>
        </authorList>
    </citation>
    <scope>NUCLEOTIDE SEQUENCE</scope>
    <source>
        <strain evidence="7">PL_HMW_Pooled</strain>
        <tissue evidence="7">Head</tissue>
    </source>
</reference>
<gene>
    <name evidence="7" type="ORF">KUF71_012613</name>
</gene>
<dbReference type="SUPFAM" id="SSF56801">
    <property type="entry name" value="Acetyl-CoA synthetase-like"/>
    <property type="match status" value="1"/>
</dbReference>
<evidence type="ECO:0000256" key="3">
    <source>
        <dbReference type="ARBA" id="ARBA00022598"/>
    </source>
</evidence>
<keyword evidence="4" id="KW-0576">Peroxisome</keyword>
<evidence type="ECO:0000256" key="1">
    <source>
        <dbReference type="ARBA" id="ARBA00004275"/>
    </source>
</evidence>
<sequence length="593" mass="63602">MLSLQEPTVEPARVYYGGEGVPHPGATLSEYTLRQLRHFAALGDAGPPAQVDAATGSSVSFGWLLERCIHAAEGWRALGLRVGDTVAVCSNNHHTLFPVVLGAMFNGCTVAAVVPSSNADELLEALVLVAPHGLVSDEQTAPQMAAAAEALQRQHAATTHHVVVVDGDGGASLQLPAAAMSSEGLFQKGAAARGGAEADFDEYAPADIGDPKQHGSYILFSSGTTGKPKAVITSDYSMLMHSLNPGSWAVLAGERFLVSSPLSWISGALMMFQCTAVGATRVFVRGISDEITLLRTISEFKISLTFAPPWLLSLVPDALAGAGASYDLSSLRAVATGGAALGADMQTRLQAAMGCTVAQGYGCTEAGVAFSDSTGLPGQPPPKPGSLGRLQPWVQLRLVDPVSGRDVSEDLAEGELRYKTPYLMLRYVGDPKASTQAFDEHGFYCTGDLVRRDAEGYYYFVDRMKELMKYNSWSISASELEEVMLCHPNVREAGVVGRPHAIHGDLPSAFVVRTCEKDLSDEQLREEINQLLRARLSDHKLLRGGIYFVDEIPKTTSGKINRKSLKQRLASLDNFAKVDHSVREKCVYLENIH</sequence>
<evidence type="ECO:0000313" key="7">
    <source>
        <dbReference type="EMBL" id="KAK3932436.1"/>
    </source>
</evidence>
<dbReference type="Proteomes" id="UP001219518">
    <property type="component" value="Unassembled WGS sequence"/>
</dbReference>
<dbReference type="Gene3D" id="3.40.50.12780">
    <property type="entry name" value="N-terminal domain of ligase-like"/>
    <property type="match status" value="1"/>
</dbReference>
<dbReference type="Gene3D" id="3.30.300.30">
    <property type="match status" value="1"/>
</dbReference>
<dbReference type="InterPro" id="IPR025110">
    <property type="entry name" value="AMP-bd_C"/>
</dbReference>
<keyword evidence="3" id="KW-0436">Ligase</keyword>
<feature type="domain" description="AMP-binding enzyme C-terminal" evidence="6">
    <location>
        <begin position="479"/>
        <end position="559"/>
    </location>
</feature>
<dbReference type="AlphaFoldDB" id="A0AAE1LTV2"/>
<comment type="subcellular location">
    <subcellularLocation>
        <location evidence="1">Peroxisome</location>
    </subcellularLocation>
</comment>
<dbReference type="GO" id="GO:0005777">
    <property type="term" value="C:peroxisome"/>
    <property type="evidence" value="ECO:0007669"/>
    <property type="project" value="UniProtKB-SubCell"/>
</dbReference>
<dbReference type="Pfam" id="PF13193">
    <property type="entry name" value="AMP-binding_C"/>
    <property type="match status" value="1"/>
</dbReference>
<dbReference type="GO" id="GO:0016405">
    <property type="term" value="F:CoA-ligase activity"/>
    <property type="evidence" value="ECO:0007669"/>
    <property type="project" value="TreeGrafter"/>
</dbReference>
<dbReference type="Pfam" id="PF00501">
    <property type="entry name" value="AMP-binding"/>
    <property type="match status" value="1"/>
</dbReference>
<proteinExistence type="inferred from homology"/>
<dbReference type="PANTHER" id="PTHR24096:SF149">
    <property type="entry name" value="AMP-BINDING DOMAIN-CONTAINING PROTEIN-RELATED"/>
    <property type="match status" value="1"/>
</dbReference>
<dbReference type="PROSITE" id="PS00455">
    <property type="entry name" value="AMP_BINDING"/>
    <property type="match status" value="1"/>
</dbReference>
<organism evidence="7 8">
    <name type="scientific">Frankliniella fusca</name>
    <dbReference type="NCBI Taxonomy" id="407009"/>
    <lineage>
        <taxon>Eukaryota</taxon>
        <taxon>Metazoa</taxon>
        <taxon>Ecdysozoa</taxon>
        <taxon>Arthropoda</taxon>
        <taxon>Hexapoda</taxon>
        <taxon>Insecta</taxon>
        <taxon>Pterygota</taxon>
        <taxon>Neoptera</taxon>
        <taxon>Paraneoptera</taxon>
        <taxon>Thysanoptera</taxon>
        <taxon>Terebrantia</taxon>
        <taxon>Thripoidea</taxon>
        <taxon>Thripidae</taxon>
        <taxon>Frankliniella</taxon>
    </lineage>
</organism>
<evidence type="ECO:0000259" key="6">
    <source>
        <dbReference type="Pfam" id="PF13193"/>
    </source>
</evidence>
<dbReference type="InterPro" id="IPR020845">
    <property type="entry name" value="AMP-binding_CS"/>
</dbReference>
<accession>A0AAE1LTV2</accession>
<evidence type="ECO:0000313" key="8">
    <source>
        <dbReference type="Proteomes" id="UP001219518"/>
    </source>
</evidence>
<evidence type="ECO:0000256" key="2">
    <source>
        <dbReference type="ARBA" id="ARBA00006432"/>
    </source>
</evidence>
<protein>
    <submittedName>
        <fullName evidence="7">Luciferin 4-monooxygenase</fullName>
    </submittedName>
</protein>
<dbReference type="InterPro" id="IPR000873">
    <property type="entry name" value="AMP-dep_synth/lig_dom"/>
</dbReference>
<comment type="similarity">
    <text evidence="2">Belongs to the ATP-dependent AMP-binding enzyme family.</text>
</comment>
<feature type="domain" description="AMP-dependent synthetase/ligase" evidence="5">
    <location>
        <begin position="49"/>
        <end position="427"/>
    </location>
</feature>
<name>A0AAE1LTV2_9NEOP</name>
<reference evidence="7" key="2">
    <citation type="journal article" date="2023" name="BMC Genomics">
        <title>Pest status, molecular evolution, and epigenetic factors derived from the genome assembly of Frankliniella fusca, a thysanopteran phytovirus vector.</title>
        <authorList>
            <person name="Catto M.A."/>
            <person name="Labadie P.E."/>
            <person name="Jacobson A.L."/>
            <person name="Kennedy G.G."/>
            <person name="Srinivasan R."/>
            <person name="Hunt B.G."/>
        </authorList>
    </citation>
    <scope>NUCLEOTIDE SEQUENCE</scope>
    <source>
        <strain evidence="7">PL_HMW_Pooled</strain>
    </source>
</reference>
<evidence type="ECO:0000256" key="4">
    <source>
        <dbReference type="ARBA" id="ARBA00023140"/>
    </source>
</evidence>
<evidence type="ECO:0000259" key="5">
    <source>
        <dbReference type="Pfam" id="PF00501"/>
    </source>
</evidence>
<comment type="caution">
    <text evidence="7">The sequence shown here is derived from an EMBL/GenBank/DDBJ whole genome shotgun (WGS) entry which is preliminary data.</text>
</comment>
<dbReference type="InterPro" id="IPR045851">
    <property type="entry name" value="AMP-bd_C_sf"/>
</dbReference>
<dbReference type="InterPro" id="IPR042099">
    <property type="entry name" value="ANL_N_sf"/>
</dbReference>
<keyword evidence="8" id="KW-1185">Reference proteome</keyword>
<dbReference type="PANTHER" id="PTHR24096">
    <property type="entry name" value="LONG-CHAIN-FATTY-ACID--COA LIGASE"/>
    <property type="match status" value="1"/>
</dbReference>